<keyword evidence="3" id="KW-1185">Reference proteome</keyword>
<evidence type="ECO:0008006" key="4">
    <source>
        <dbReference type="Google" id="ProtNLM"/>
    </source>
</evidence>
<proteinExistence type="predicted"/>
<protein>
    <recommendedName>
        <fullName evidence="4">Methyltransferase domain-containing protein</fullName>
    </recommendedName>
</protein>
<evidence type="ECO:0000313" key="1">
    <source>
        <dbReference type="EMBL" id="SEA27122.1"/>
    </source>
</evidence>
<gene>
    <name evidence="1" type="ORF">SAMN04488065_2461</name>
    <name evidence="2" type="ORF">SAMN04488065_2555</name>
</gene>
<accession>A0A1H3ZV13</accession>
<reference evidence="1 3" key="1">
    <citation type="submission" date="2016-10" db="EMBL/GenBank/DDBJ databases">
        <authorList>
            <person name="de Groot N.N."/>
        </authorList>
    </citation>
    <scope>NUCLEOTIDE SEQUENCE [LARGE SCALE GENOMIC DNA]</scope>
    <source>
        <strain evidence="1 3">CGMCC 1.8712</strain>
    </source>
</reference>
<dbReference type="Proteomes" id="UP000236755">
    <property type="component" value="Unassembled WGS sequence"/>
</dbReference>
<dbReference type="InterPro" id="IPR029063">
    <property type="entry name" value="SAM-dependent_MTases_sf"/>
</dbReference>
<organism evidence="1 3">
    <name type="scientific">Haloplanus vescus</name>
    <dbReference type="NCBI Taxonomy" id="555874"/>
    <lineage>
        <taxon>Archaea</taxon>
        <taxon>Methanobacteriati</taxon>
        <taxon>Methanobacteriota</taxon>
        <taxon>Stenosarchaea group</taxon>
        <taxon>Halobacteria</taxon>
        <taxon>Halobacteriales</taxon>
        <taxon>Haloferacaceae</taxon>
        <taxon>Haloplanus</taxon>
    </lineage>
</organism>
<dbReference type="EMBL" id="FNQT01000004">
    <property type="protein sequence ID" value="SEA29031.1"/>
    <property type="molecule type" value="Genomic_DNA"/>
</dbReference>
<dbReference type="AlphaFoldDB" id="A0A1H3ZV13"/>
<dbReference type="EMBL" id="FNQT01000004">
    <property type="protein sequence ID" value="SEA27122.1"/>
    <property type="molecule type" value="Genomic_DNA"/>
</dbReference>
<name>A0A1H3ZV13_9EURY</name>
<dbReference type="SUPFAM" id="SSF53335">
    <property type="entry name" value="S-adenosyl-L-methionine-dependent methyltransferases"/>
    <property type="match status" value="1"/>
</dbReference>
<sequence>MPPFRVPETVADRMAELLFEDISSTYGKRILYPGCGKGELISAVERYFEDSVHDPPSGVAIDTEDEYVETVRENYTDQVEVRNGDYLSADARLDSFEFVLSYPPTVQWIDLSEEKQREYATSFAQISPDTARIHTGLLFLERSLHVLTEDGNGVFLTTRGFKTEETKGPFRSYLAPKVADVESVDRDHFEADIPHMLLKVNSPESEEFDPAVSSIRPDPSEVESQLMASATSPTISEPARHTATCFPELDVYSAEDDAAFVYLDLYYEDYDAAFVFDDPEQLEGLRGYVSRAEMEIRGEEPVTEHVLPLTDSDCVAPGEEVGTVIERLGRDGERFCFVGQPNDPEGIVTRFDLNKIPVYQYLYVLLAQFEIRLRKIIREHIPDWETETDIHIRTTYVGDLAPDKLAGGTVGKLLDILSEADEMQQLPVDLESYGATIWDVKDLRDAVAHYNPLVHSMSNDTESDWTAGDLRARHKLLRDIVESD</sequence>
<dbReference type="PRINTS" id="PR00507">
    <property type="entry name" value="N12N6MTFRASE"/>
</dbReference>
<evidence type="ECO:0000313" key="2">
    <source>
        <dbReference type="EMBL" id="SEA29031.1"/>
    </source>
</evidence>
<evidence type="ECO:0000313" key="3">
    <source>
        <dbReference type="Proteomes" id="UP000236755"/>
    </source>
</evidence>
<dbReference type="Gene3D" id="3.40.50.150">
    <property type="entry name" value="Vaccinia Virus protein VP39"/>
    <property type="match status" value="1"/>
</dbReference>
<dbReference type="CDD" id="cd02440">
    <property type="entry name" value="AdoMet_MTases"/>
    <property type="match status" value="1"/>
</dbReference>